<dbReference type="Pfam" id="PF02311">
    <property type="entry name" value="AraC_binding"/>
    <property type="match status" value="1"/>
</dbReference>
<comment type="caution">
    <text evidence="5">The sequence shown here is derived from an EMBL/GenBank/DDBJ whole genome shotgun (WGS) entry which is preliminary data.</text>
</comment>
<keyword evidence="6" id="KW-1185">Reference proteome</keyword>
<evidence type="ECO:0000313" key="6">
    <source>
        <dbReference type="Proteomes" id="UP000463051"/>
    </source>
</evidence>
<organism evidence="5 6">
    <name type="scientific">Paenibacillus monticola</name>
    <dbReference type="NCBI Taxonomy" id="2666075"/>
    <lineage>
        <taxon>Bacteria</taxon>
        <taxon>Bacillati</taxon>
        <taxon>Bacillota</taxon>
        <taxon>Bacilli</taxon>
        <taxon>Bacillales</taxon>
        <taxon>Paenibacillaceae</taxon>
        <taxon>Paenibacillus</taxon>
    </lineage>
</organism>
<dbReference type="RefSeq" id="WP_338115904.1">
    <property type="nucleotide sequence ID" value="NZ_WJXB01000006.1"/>
</dbReference>
<accession>A0A7X2H7A0</accession>
<feature type="domain" description="HTH araC/xylS-type" evidence="4">
    <location>
        <begin position="188"/>
        <end position="286"/>
    </location>
</feature>
<evidence type="ECO:0000259" key="4">
    <source>
        <dbReference type="PROSITE" id="PS01124"/>
    </source>
</evidence>
<dbReference type="SUPFAM" id="SSF46689">
    <property type="entry name" value="Homeodomain-like"/>
    <property type="match status" value="1"/>
</dbReference>
<dbReference type="InterPro" id="IPR037923">
    <property type="entry name" value="HTH-like"/>
</dbReference>
<keyword evidence="3" id="KW-0804">Transcription</keyword>
<gene>
    <name evidence="5" type="ORF">GJB61_17340</name>
</gene>
<dbReference type="InterPro" id="IPR003313">
    <property type="entry name" value="AraC-bd"/>
</dbReference>
<protein>
    <submittedName>
        <fullName evidence="5">Helix-turn-helix domain-containing protein</fullName>
    </submittedName>
</protein>
<dbReference type="InterPro" id="IPR014710">
    <property type="entry name" value="RmlC-like_jellyroll"/>
</dbReference>
<dbReference type="InterPro" id="IPR020449">
    <property type="entry name" value="Tscrpt_reg_AraC-type_HTH"/>
</dbReference>
<dbReference type="Proteomes" id="UP000463051">
    <property type="component" value="Unassembled WGS sequence"/>
</dbReference>
<dbReference type="Gene3D" id="1.10.10.60">
    <property type="entry name" value="Homeodomain-like"/>
    <property type="match status" value="2"/>
</dbReference>
<dbReference type="SMART" id="SM00342">
    <property type="entry name" value="HTH_ARAC"/>
    <property type="match status" value="1"/>
</dbReference>
<evidence type="ECO:0000256" key="2">
    <source>
        <dbReference type="ARBA" id="ARBA00023125"/>
    </source>
</evidence>
<dbReference type="SUPFAM" id="SSF51215">
    <property type="entry name" value="Regulatory protein AraC"/>
    <property type="match status" value="1"/>
</dbReference>
<dbReference type="EMBL" id="WJXB01000006">
    <property type="protein sequence ID" value="MRN54748.1"/>
    <property type="molecule type" value="Genomic_DNA"/>
</dbReference>
<dbReference type="PROSITE" id="PS01124">
    <property type="entry name" value="HTH_ARAC_FAMILY_2"/>
    <property type="match status" value="1"/>
</dbReference>
<keyword evidence="1" id="KW-0805">Transcription regulation</keyword>
<reference evidence="5 6" key="1">
    <citation type="submission" date="2019-11" db="EMBL/GenBank/DDBJ databases">
        <title>Paenibacillus monticola sp. nov., a novel PGPR strain isolated from mountain sample in China.</title>
        <authorList>
            <person name="Zhao Q."/>
            <person name="Li H.-P."/>
            <person name="Zhang J.-L."/>
        </authorList>
    </citation>
    <scope>NUCLEOTIDE SEQUENCE [LARGE SCALE GENOMIC DNA]</scope>
    <source>
        <strain evidence="5 6">LC-T2</strain>
    </source>
</reference>
<sequence>MDESTYLGADRFPLVRDMGWNQTTSLYTHPDRTLDYDVFIYVTAGTMQVIEEGQEYVVQQGQFLFLRQGRHHWGLPQTPAGTAWYWIHFHTVFEESIAYKDYPPLPELGFYYPNYYEYRFPLPKYGYSPVQLALENRLQLLLEHYDYLKEHWMTQSSLRVYQLLMDLQEAWNLGEQESVRGKSEHTARKVMAYLTEHCGEEFAGDKLSLYMKMNYSYLSAMFKQRTGQTIIETHTKLRMNKAIGLMRSTSLNISEISESLGYPNPYYFSRVFKKVLGEAPSAYLKHLYR</sequence>
<dbReference type="PANTHER" id="PTHR43280">
    <property type="entry name" value="ARAC-FAMILY TRANSCRIPTIONAL REGULATOR"/>
    <property type="match status" value="1"/>
</dbReference>
<dbReference type="InterPro" id="IPR009057">
    <property type="entry name" value="Homeodomain-like_sf"/>
</dbReference>
<dbReference type="PROSITE" id="PS00041">
    <property type="entry name" value="HTH_ARAC_FAMILY_1"/>
    <property type="match status" value="1"/>
</dbReference>
<keyword evidence="2" id="KW-0238">DNA-binding</keyword>
<dbReference type="AlphaFoldDB" id="A0A7X2H7A0"/>
<dbReference type="InterPro" id="IPR018060">
    <property type="entry name" value="HTH_AraC"/>
</dbReference>
<evidence type="ECO:0000256" key="3">
    <source>
        <dbReference type="ARBA" id="ARBA00023163"/>
    </source>
</evidence>
<name>A0A7X2H7A0_9BACL</name>
<dbReference type="PRINTS" id="PR00032">
    <property type="entry name" value="HTHARAC"/>
</dbReference>
<proteinExistence type="predicted"/>
<evidence type="ECO:0000256" key="1">
    <source>
        <dbReference type="ARBA" id="ARBA00023015"/>
    </source>
</evidence>
<dbReference type="InterPro" id="IPR018062">
    <property type="entry name" value="HTH_AraC-typ_CS"/>
</dbReference>
<evidence type="ECO:0000313" key="5">
    <source>
        <dbReference type="EMBL" id="MRN54748.1"/>
    </source>
</evidence>
<dbReference type="PANTHER" id="PTHR43280:SF28">
    <property type="entry name" value="HTH-TYPE TRANSCRIPTIONAL ACTIVATOR RHAS"/>
    <property type="match status" value="1"/>
</dbReference>
<dbReference type="GO" id="GO:0043565">
    <property type="term" value="F:sequence-specific DNA binding"/>
    <property type="evidence" value="ECO:0007669"/>
    <property type="project" value="InterPro"/>
</dbReference>
<dbReference type="Gene3D" id="2.60.120.10">
    <property type="entry name" value="Jelly Rolls"/>
    <property type="match status" value="1"/>
</dbReference>
<dbReference type="GO" id="GO:0003700">
    <property type="term" value="F:DNA-binding transcription factor activity"/>
    <property type="evidence" value="ECO:0007669"/>
    <property type="project" value="InterPro"/>
</dbReference>
<dbReference type="Pfam" id="PF12833">
    <property type="entry name" value="HTH_18"/>
    <property type="match status" value="1"/>
</dbReference>